<name>A0A0D2AS59_9PEZI</name>
<accession>A0A0D2AS59</accession>
<proteinExistence type="inferred from homology"/>
<dbReference type="EMBL" id="KN847529">
    <property type="protein sequence ID" value="KIW09498.1"/>
    <property type="molecule type" value="Genomic_DNA"/>
</dbReference>
<feature type="region of interest" description="Disordered" evidence="6">
    <location>
        <begin position="140"/>
        <end position="185"/>
    </location>
</feature>
<dbReference type="Proteomes" id="UP000053259">
    <property type="component" value="Unassembled WGS sequence"/>
</dbReference>
<comment type="subcellular location">
    <subcellularLocation>
        <location evidence="1 5">Nucleus</location>
    </subcellularLocation>
</comment>
<dbReference type="PANTHER" id="PTHR14052:SF0">
    <property type="entry name" value="ORIGIN RECOGNITION COMPLEX SUBUNIT 2"/>
    <property type="match status" value="1"/>
</dbReference>
<dbReference type="FunCoup" id="A0A0D2AS59">
    <property type="interactions" value="943"/>
</dbReference>
<feature type="compositionally biased region" description="Acidic residues" evidence="6">
    <location>
        <begin position="24"/>
        <end position="36"/>
    </location>
</feature>
<dbReference type="GO" id="GO:0006260">
    <property type="term" value="P:DNA replication"/>
    <property type="evidence" value="ECO:0007669"/>
    <property type="project" value="UniProtKB-UniRule"/>
</dbReference>
<evidence type="ECO:0000256" key="2">
    <source>
        <dbReference type="ARBA" id="ARBA00007421"/>
    </source>
</evidence>
<feature type="compositionally biased region" description="Basic and acidic residues" evidence="6">
    <location>
        <begin position="84"/>
        <end position="94"/>
    </location>
</feature>
<gene>
    <name evidence="9" type="ORF">PV09_00375</name>
</gene>
<dbReference type="InParanoid" id="A0A0D2AS59"/>
<dbReference type="VEuPathDB" id="FungiDB:PV09_00375"/>
<protein>
    <recommendedName>
        <fullName evidence="5">Origin recognition complex subunit 2</fullName>
    </recommendedName>
</protein>
<organism evidence="9 10">
    <name type="scientific">Verruconis gallopava</name>
    <dbReference type="NCBI Taxonomy" id="253628"/>
    <lineage>
        <taxon>Eukaryota</taxon>
        <taxon>Fungi</taxon>
        <taxon>Dikarya</taxon>
        <taxon>Ascomycota</taxon>
        <taxon>Pezizomycotina</taxon>
        <taxon>Dothideomycetes</taxon>
        <taxon>Pleosporomycetidae</taxon>
        <taxon>Venturiales</taxon>
        <taxon>Sympoventuriaceae</taxon>
        <taxon>Verruconis</taxon>
    </lineage>
</organism>
<keyword evidence="3 5" id="KW-0235">DNA replication</keyword>
<evidence type="ECO:0000256" key="5">
    <source>
        <dbReference type="RuleBase" id="RU368084"/>
    </source>
</evidence>
<dbReference type="InterPro" id="IPR007220">
    <property type="entry name" value="ORC2"/>
</dbReference>
<reference evidence="9 10" key="1">
    <citation type="submission" date="2015-01" db="EMBL/GenBank/DDBJ databases">
        <title>The Genome Sequence of Ochroconis gallopava CBS43764.</title>
        <authorList>
            <consortium name="The Broad Institute Genomics Platform"/>
            <person name="Cuomo C."/>
            <person name="de Hoog S."/>
            <person name="Gorbushina A."/>
            <person name="Stielow B."/>
            <person name="Teixiera M."/>
            <person name="Abouelleil A."/>
            <person name="Chapman S.B."/>
            <person name="Priest M."/>
            <person name="Young S.K."/>
            <person name="Wortman J."/>
            <person name="Nusbaum C."/>
            <person name="Birren B."/>
        </authorList>
    </citation>
    <scope>NUCLEOTIDE SEQUENCE [LARGE SCALE GENOMIC DNA]</scope>
    <source>
        <strain evidence="9 10">CBS 43764</strain>
    </source>
</reference>
<dbReference type="OrthoDB" id="346673at2759"/>
<comment type="subunit">
    <text evidence="5">Component of the origin recognition complex (ORC).</text>
</comment>
<feature type="compositionally biased region" description="Acidic residues" evidence="6">
    <location>
        <begin position="468"/>
        <end position="481"/>
    </location>
</feature>
<evidence type="ECO:0000256" key="6">
    <source>
        <dbReference type="SAM" id="MobiDB-lite"/>
    </source>
</evidence>
<dbReference type="RefSeq" id="XP_016219367.1">
    <property type="nucleotide sequence ID" value="XM_016353110.1"/>
</dbReference>
<evidence type="ECO:0000313" key="9">
    <source>
        <dbReference type="EMBL" id="KIW09498.1"/>
    </source>
</evidence>
<dbReference type="InterPro" id="IPR056772">
    <property type="entry name" value="RecA-like_ORC2"/>
</dbReference>
<feature type="domain" description="Origin recognition complex subunit 2 RecA-like" evidence="7">
    <location>
        <begin position="236"/>
        <end position="403"/>
    </location>
</feature>
<evidence type="ECO:0000259" key="8">
    <source>
        <dbReference type="Pfam" id="PF24882"/>
    </source>
</evidence>
<dbReference type="Pfam" id="PF04084">
    <property type="entry name" value="RecA-like_ORC2"/>
    <property type="match status" value="1"/>
</dbReference>
<dbReference type="GeneID" id="27308348"/>
<evidence type="ECO:0000256" key="3">
    <source>
        <dbReference type="ARBA" id="ARBA00022705"/>
    </source>
</evidence>
<feature type="domain" description="Origin recognition complex subunit 2 winged-helix" evidence="8">
    <location>
        <begin position="490"/>
        <end position="549"/>
    </location>
</feature>
<dbReference type="STRING" id="253628.A0A0D2AS59"/>
<comment type="function">
    <text evidence="5">Component of the origin recognition complex (ORC) that binds origins of replication. DNA-binding is ATP-dependent. ORC is required to assemble the pre-replication complex necessary to initiate DNA replication.</text>
</comment>
<sequence>MSTKRKRAPTSAHSTPSKRARAEELDDIYTFPDDEITSTTSTPSKRSANNKTTLKINGARTPKRDSLAQTPKSNRNVSLFETPSKVRFEDRQDVRTSNSSVNADRSARKKAAARVIERSITGGVGSEENVSDDDNLAKEILSEDDEEERKGQQEDVEMGVEPETPVKRGRGRPKGSKNKRSPTPELANLPAHEVYFWQNRPGAGKTSNNTLASHLLLNHDEYFTFRQAHVEPHQEEIDFLLKLHKSAFPQWVFELQEGFNLCLFGYGSKRHVSQALAEYVSEHAEKPPKIVIVNGYNPALTLRDILTMVASTLFPKNVKLPMHTTALHQLILETLTSKPPDQPVYLMINSIDAAQLRKPLIQSTLASLASHPKLCLIATADTPNFPLLWDISLRQQFRFLFHDSTTFAPFDGAEIDVVESVNELLGRSGRRIGGRDGVGYVLKSLPENARNLYRILVAEQLAASIDVDDPALGDDGDDDMDTATGGQRRDYEDAGVEYRVLYHKAREELVCSTEHQFRTLLKEFYDHQMVESRRDALGAERLVVPFRKDDLEGLLEELVE</sequence>
<feature type="compositionally biased region" description="Polar residues" evidence="6">
    <location>
        <begin position="67"/>
        <end position="81"/>
    </location>
</feature>
<dbReference type="HOGENOM" id="CLU_018596_2_0_1"/>
<evidence type="ECO:0000256" key="4">
    <source>
        <dbReference type="ARBA" id="ARBA00023242"/>
    </source>
</evidence>
<evidence type="ECO:0000256" key="1">
    <source>
        <dbReference type="ARBA" id="ARBA00004123"/>
    </source>
</evidence>
<dbReference type="AlphaFoldDB" id="A0A0D2AS59"/>
<dbReference type="GO" id="GO:0005664">
    <property type="term" value="C:nuclear origin of replication recognition complex"/>
    <property type="evidence" value="ECO:0007669"/>
    <property type="project" value="UniProtKB-UniRule"/>
</dbReference>
<evidence type="ECO:0000259" key="7">
    <source>
        <dbReference type="Pfam" id="PF04084"/>
    </source>
</evidence>
<feature type="region of interest" description="Disordered" evidence="6">
    <location>
        <begin position="468"/>
        <end position="487"/>
    </location>
</feature>
<dbReference type="Pfam" id="PF24882">
    <property type="entry name" value="WHD_ORC2"/>
    <property type="match status" value="1"/>
</dbReference>
<dbReference type="InterPro" id="IPR056773">
    <property type="entry name" value="WHD_ORC2"/>
</dbReference>
<evidence type="ECO:0000313" key="10">
    <source>
        <dbReference type="Proteomes" id="UP000053259"/>
    </source>
</evidence>
<feature type="region of interest" description="Disordered" evidence="6">
    <location>
        <begin position="1"/>
        <end position="110"/>
    </location>
</feature>
<feature type="compositionally biased region" description="Basic residues" evidence="6">
    <location>
        <begin position="167"/>
        <end position="180"/>
    </location>
</feature>
<keyword evidence="4 5" id="KW-0539">Nucleus</keyword>
<dbReference type="GO" id="GO:0003688">
    <property type="term" value="F:DNA replication origin binding"/>
    <property type="evidence" value="ECO:0007669"/>
    <property type="project" value="UniProtKB-UniRule"/>
</dbReference>
<dbReference type="PANTHER" id="PTHR14052">
    <property type="entry name" value="ORIGIN RECOGNITION COMPLEX SUBUNIT 2"/>
    <property type="match status" value="1"/>
</dbReference>
<keyword evidence="10" id="KW-1185">Reference proteome</keyword>
<comment type="similarity">
    <text evidence="2 5">Belongs to the ORC2 family.</text>
</comment>
<feature type="compositionally biased region" description="Polar residues" evidence="6">
    <location>
        <begin position="37"/>
        <end position="55"/>
    </location>
</feature>